<dbReference type="GO" id="GO:0009396">
    <property type="term" value="P:folic acid-containing compound biosynthetic process"/>
    <property type="evidence" value="ECO:0007669"/>
    <property type="project" value="TreeGrafter"/>
</dbReference>
<gene>
    <name evidence="6" type="ORF">SAMN05421847_1007</name>
</gene>
<evidence type="ECO:0000256" key="2">
    <source>
        <dbReference type="ARBA" id="ARBA00022741"/>
    </source>
</evidence>
<keyword evidence="7" id="KW-1185">Reference proteome</keyword>
<dbReference type="InterPro" id="IPR037171">
    <property type="entry name" value="NagB/RpiA_transferase-like"/>
</dbReference>
<dbReference type="InterPro" id="IPR002698">
    <property type="entry name" value="FTHF_cligase"/>
</dbReference>
<evidence type="ECO:0000256" key="5">
    <source>
        <dbReference type="RuleBase" id="RU361279"/>
    </source>
</evidence>
<dbReference type="GO" id="GO:0046872">
    <property type="term" value="F:metal ion binding"/>
    <property type="evidence" value="ECO:0007669"/>
    <property type="project" value="UniProtKB-KW"/>
</dbReference>
<comment type="catalytic activity">
    <reaction evidence="5">
        <text>(6S)-5-formyl-5,6,7,8-tetrahydrofolate + ATP = (6R)-5,10-methenyltetrahydrofolate + ADP + phosphate</text>
        <dbReference type="Rhea" id="RHEA:10488"/>
        <dbReference type="ChEBI" id="CHEBI:30616"/>
        <dbReference type="ChEBI" id="CHEBI:43474"/>
        <dbReference type="ChEBI" id="CHEBI:57455"/>
        <dbReference type="ChEBI" id="CHEBI:57457"/>
        <dbReference type="ChEBI" id="CHEBI:456216"/>
        <dbReference type="EC" id="6.3.3.2"/>
    </reaction>
</comment>
<dbReference type="PIRSF" id="PIRSF006806">
    <property type="entry name" value="FTHF_cligase"/>
    <property type="match status" value="1"/>
</dbReference>
<dbReference type="AlphaFoldDB" id="A0A1H5V260"/>
<dbReference type="Pfam" id="PF01812">
    <property type="entry name" value="5-FTHF_cyc-lig"/>
    <property type="match status" value="1"/>
</dbReference>
<sequence>MFSNTSTKEILRKVYLKERMAFSDEELEDYSKLIFENFKKGFEVSAGINISIFLPIKKFNEINTRYFIDFLWENKVNVFVPKIFNGEMISVKIEPSTELVKNSWGVLEPKTNDDFSDNYFDIVFTPLLYCDHNGNRIGYGKGFYDRFFKKINRDTLKIGLNIFTPNEEISDITAEDERLDYLLTPTETLSFFTGTSKFTK</sequence>
<dbReference type="GO" id="GO:0005524">
    <property type="term" value="F:ATP binding"/>
    <property type="evidence" value="ECO:0007669"/>
    <property type="project" value="UniProtKB-KW"/>
</dbReference>
<dbReference type="SUPFAM" id="SSF100950">
    <property type="entry name" value="NagB/RpiA/CoA transferase-like"/>
    <property type="match status" value="1"/>
</dbReference>
<protein>
    <recommendedName>
        <fullName evidence="5">5-formyltetrahydrofolate cyclo-ligase</fullName>
        <ecNumber evidence="5">6.3.3.2</ecNumber>
    </recommendedName>
</protein>
<dbReference type="PANTHER" id="PTHR23407:SF1">
    <property type="entry name" value="5-FORMYLTETRAHYDROFOLATE CYCLO-LIGASE"/>
    <property type="match status" value="1"/>
</dbReference>
<dbReference type="RefSeq" id="WP_103912970.1">
    <property type="nucleotide sequence ID" value="NZ_FNUS01000001.1"/>
</dbReference>
<comment type="cofactor">
    <cofactor evidence="5">
        <name>Mg(2+)</name>
        <dbReference type="ChEBI" id="CHEBI:18420"/>
    </cofactor>
</comment>
<evidence type="ECO:0000313" key="7">
    <source>
        <dbReference type="Proteomes" id="UP000236738"/>
    </source>
</evidence>
<dbReference type="Gene3D" id="3.40.50.10420">
    <property type="entry name" value="NagB/RpiA/CoA transferase-like"/>
    <property type="match status" value="1"/>
</dbReference>
<organism evidence="6 7">
    <name type="scientific">Halpernia humi</name>
    <dbReference type="NCBI Taxonomy" id="493375"/>
    <lineage>
        <taxon>Bacteria</taxon>
        <taxon>Pseudomonadati</taxon>
        <taxon>Bacteroidota</taxon>
        <taxon>Flavobacteriia</taxon>
        <taxon>Flavobacteriales</taxon>
        <taxon>Weeksellaceae</taxon>
        <taxon>Chryseobacterium group</taxon>
        <taxon>Halpernia</taxon>
    </lineage>
</organism>
<reference evidence="7" key="1">
    <citation type="submission" date="2016-10" db="EMBL/GenBank/DDBJ databases">
        <authorList>
            <person name="Varghese N."/>
            <person name="Submissions S."/>
        </authorList>
    </citation>
    <scope>NUCLEOTIDE SEQUENCE [LARGE SCALE GENOMIC DNA]</scope>
    <source>
        <strain evidence="7">DSM 21580</strain>
    </source>
</reference>
<keyword evidence="2 4" id="KW-0547">Nucleotide-binding</keyword>
<keyword evidence="6" id="KW-0436">Ligase</keyword>
<dbReference type="EMBL" id="FNUS01000001">
    <property type="protein sequence ID" value="SEF81314.1"/>
    <property type="molecule type" value="Genomic_DNA"/>
</dbReference>
<keyword evidence="5" id="KW-0460">Magnesium</keyword>
<evidence type="ECO:0000256" key="3">
    <source>
        <dbReference type="ARBA" id="ARBA00022840"/>
    </source>
</evidence>
<keyword evidence="5" id="KW-0479">Metal-binding</keyword>
<dbReference type="GO" id="GO:0035999">
    <property type="term" value="P:tetrahydrofolate interconversion"/>
    <property type="evidence" value="ECO:0007669"/>
    <property type="project" value="TreeGrafter"/>
</dbReference>
<dbReference type="Proteomes" id="UP000236738">
    <property type="component" value="Unassembled WGS sequence"/>
</dbReference>
<evidence type="ECO:0000256" key="1">
    <source>
        <dbReference type="ARBA" id="ARBA00010638"/>
    </source>
</evidence>
<dbReference type="NCBIfam" id="TIGR02727">
    <property type="entry name" value="MTHFS_bact"/>
    <property type="match status" value="1"/>
</dbReference>
<feature type="binding site" evidence="4">
    <location>
        <begin position="136"/>
        <end position="144"/>
    </location>
    <ligand>
        <name>ATP</name>
        <dbReference type="ChEBI" id="CHEBI:30616"/>
    </ligand>
</feature>
<dbReference type="PANTHER" id="PTHR23407">
    <property type="entry name" value="ATPASE INHIBITOR/5-FORMYLTETRAHYDROFOLATE CYCLO-LIGASE"/>
    <property type="match status" value="1"/>
</dbReference>
<dbReference type="EC" id="6.3.3.2" evidence="5"/>
<name>A0A1H5V260_9FLAO</name>
<dbReference type="GO" id="GO:0030272">
    <property type="term" value="F:5-formyltetrahydrofolate cyclo-ligase activity"/>
    <property type="evidence" value="ECO:0007669"/>
    <property type="project" value="UniProtKB-EC"/>
</dbReference>
<accession>A0A1H5V260</accession>
<feature type="binding site" evidence="4">
    <location>
        <begin position="8"/>
        <end position="12"/>
    </location>
    <ligand>
        <name>ATP</name>
        <dbReference type="ChEBI" id="CHEBI:30616"/>
    </ligand>
</feature>
<comment type="similarity">
    <text evidence="1 5">Belongs to the 5-formyltetrahydrofolate cyclo-ligase family.</text>
</comment>
<feature type="binding site" evidence="4">
    <location>
        <position position="54"/>
    </location>
    <ligand>
        <name>substrate</name>
    </ligand>
</feature>
<evidence type="ECO:0000256" key="4">
    <source>
        <dbReference type="PIRSR" id="PIRSR006806-1"/>
    </source>
</evidence>
<dbReference type="InterPro" id="IPR024185">
    <property type="entry name" value="FTHF_cligase-like_sf"/>
</dbReference>
<proteinExistence type="inferred from homology"/>
<keyword evidence="3 4" id="KW-0067">ATP-binding</keyword>
<dbReference type="OrthoDB" id="9801938at2"/>
<evidence type="ECO:0000313" key="6">
    <source>
        <dbReference type="EMBL" id="SEF81314.1"/>
    </source>
</evidence>
<feature type="binding site" evidence="4">
    <location>
        <position position="61"/>
    </location>
    <ligand>
        <name>substrate</name>
    </ligand>
</feature>